<keyword evidence="3" id="KW-1185">Reference proteome</keyword>
<keyword evidence="1" id="KW-1133">Transmembrane helix</keyword>
<evidence type="ECO:0000256" key="1">
    <source>
        <dbReference type="SAM" id="Phobius"/>
    </source>
</evidence>
<feature type="transmembrane region" description="Helical" evidence="1">
    <location>
        <begin position="151"/>
        <end position="173"/>
    </location>
</feature>
<protein>
    <submittedName>
        <fullName evidence="2">Uncharacterized protein</fullName>
    </submittedName>
</protein>
<feature type="transmembrane region" description="Helical" evidence="1">
    <location>
        <begin position="126"/>
        <end position="146"/>
    </location>
</feature>
<evidence type="ECO:0000313" key="3">
    <source>
        <dbReference type="Proteomes" id="UP001472677"/>
    </source>
</evidence>
<name>A0ABR2GAN6_9ROSI</name>
<dbReference type="EMBL" id="JBBPBM010000001">
    <property type="protein sequence ID" value="KAK8599968.1"/>
    <property type="molecule type" value="Genomic_DNA"/>
</dbReference>
<keyword evidence="1" id="KW-0812">Transmembrane</keyword>
<proteinExistence type="predicted"/>
<reference evidence="2 3" key="1">
    <citation type="journal article" date="2024" name="G3 (Bethesda)">
        <title>Genome assembly of Hibiscus sabdariffa L. provides insights into metabolisms of medicinal natural products.</title>
        <authorList>
            <person name="Kim T."/>
        </authorList>
    </citation>
    <scope>NUCLEOTIDE SEQUENCE [LARGE SCALE GENOMIC DNA]</scope>
    <source>
        <strain evidence="2">TK-2024</strain>
        <tissue evidence="2">Old leaves</tissue>
    </source>
</reference>
<feature type="transmembrane region" description="Helical" evidence="1">
    <location>
        <begin position="179"/>
        <end position="204"/>
    </location>
</feature>
<dbReference type="Proteomes" id="UP001472677">
    <property type="component" value="Unassembled WGS sequence"/>
</dbReference>
<comment type="caution">
    <text evidence="2">The sequence shown here is derived from an EMBL/GenBank/DDBJ whole genome shotgun (WGS) entry which is preliminary data.</text>
</comment>
<sequence>MTTDPRLREAAGTGNTDALYVLIQEDPYISERIDQALKLLLDSQLWLHVKAKNSEGLTAQEIIAKVKGQGLNIDLSDEDDTKIKQLKERSQDDNSATSSNSTIKFILGKESRQAGTTIMNPQLFGLFWFLNLATFGFTELVTVFLLSSFRLFLLLAVPLYLLIISYFCSMTILSPTTTWSYFNLSLLVSFVFFKLLLVYALLLFSKTIHRTMAEIKCQTWMCKALHVDDDVGIVQRFLAPWMFCTQYILDSVFAIWMPSA</sequence>
<organism evidence="2 3">
    <name type="scientific">Hibiscus sabdariffa</name>
    <name type="common">roselle</name>
    <dbReference type="NCBI Taxonomy" id="183260"/>
    <lineage>
        <taxon>Eukaryota</taxon>
        <taxon>Viridiplantae</taxon>
        <taxon>Streptophyta</taxon>
        <taxon>Embryophyta</taxon>
        <taxon>Tracheophyta</taxon>
        <taxon>Spermatophyta</taxon>
        <taxon>Magnoliopsida</taxon>
        <taxon>eudicotyledons</taxon>
        <taxon>Gunneridae</taxon>
        <taxon>Pentapetalae</taxon>
        <taxon>rosids</taxon>
        <taxon>malvids</taxon>
        <taxon>Malvales</taxon>
        <taxon>Malvaceae</taxon>
        <taxon>Malvoideae</taxon>
        <taxon>Hibiscus</taxon>
    </lineage>
</organism>
<keyword evidence="1" id="KW-0472">Membrane</keyword>
<evidence type="ECO:0000313" key="2">
    <source>
        <dbReference type="EMBL" id="KAK8599968.1"/>
    </source>
</evidence>
<gene>
    <name evidence="2" type="ORF">V6N12_049832</name>
</gene>
<accession>A0ABR2GAN6</accession>